<dbReference type="AlphaFoldDB" id="A0A1D8GNG8"/>
<keyword evidence="4 6" id="KW-1133">Transmembrane helix</keyword>
<evidence type="ECO:0000256" key="2">
    <source>
        <dbReference type="ARBA" id="ARBA00022475"/>
    </source>
</evidence>
<dbReference type="RefSeq" id="WP_069980752.1">
    <property type="nucleotide sequence ID" value="NZ_CP017269.1"/>
</dbReference>
<dbReference type="Pfam" id="PF02687">
    <property type="entry name" value="FtsX"/>
    <property type="match status" value="1"/>
</dbReference>
<dbReference type="InterPro" id="IPR003838">
    <property type="entry name" value="ABC3_permease_C"/>
</dbReference>
<evidence type="ECO:0000256" key="6">
    <source>
        <dbReference type="SAM" id="Phobius"/>
    </source>
</evidence>
<gene>
    <name evidence="8" type="ORF">Gferi_24570</name>
</gene>
<evidence type="ECO:0000313" key="8">
    <source>
        <dbReference type="EMBL" id="AOT72443.1"/>
    </source>
</evidence>
<dbReference type="STRING" id="1424294.Gferi_24570"/>
<organism evidence="8 9">
    <name type="scientific">Geosporobacter ferrireducens</name>
    <dbReference type="NCBI Taxonomy" id="1424294"/>
    <lineage>
        <taxon>Bacteria</taxon>
        <taxon>Bacillati</taxon>
        <taxon>Bacillota</taxon>
        <taxon>Clostridia</taxon>
        <taxon>Peptostreptococcales</taxon>
        <taxon>Thermotaleaceae</taxon>
        <taxon>Geosporobacter</taxon>
    </lineage>
</organism>
<proteinExistence type="predicted"/>
<feature type="transmembrane region" description="Helical" evidence="6">
    <location>
        <begin position="311"/>
        <end position="331"/>
    </location>
</feature>
<sequence>MYIIANAVKNIGRNKGRNILMAIIIFAIILTTAVSIIINTTTSAIITDYKSRFGAEVSIETDFEMLQNKKVAESYKELTPQQQIEFGKSDLLQSVNLSATIDISPRKLSSLSESEMDHFISNFLSGATRADGTKNPETVPVKGKIIATDNPEVGNDFKNGTRKIISGEMYKNLNECIVSQQYADLNNLSVGDTIDVDSYYKNDPMTHSLTITGIYMDNTMLGSNPEVISSMENRNNEILTGFDTALNMEMFTGHGRVSAQYFLKEPTLLPAYEKELREKGLADYYKVVTDEAGYKKVVGPVEGLARVTNTFLIVVLILGSMVLILLSTLAIRERKYEIGVLRAMGMKKVKVVFGLLTEMLVITVLCLMLGLGVGLAASQPVADSLLTNQIELAAENNNTNGGVPTSGRTGLGAPTFSSEAKPLSELQVNLSANAITQIILISLVLAGISSVAGIMYITKYEPIKILSERN</sequence>
<accession>A0A1D8GNG8</accession>
<protein>
    <recommendedName>
        <fullName evidence="7">ABC3 transporter permease C-terminal domain-containing protein</fullName>
    </recommendedName>
</protein>
<keyword evidence="5 6" id="KW-0472">Membrane</keyword>
<evidence type="ECO:0000259" key="7">
    <source>
        <dbReference type="Pfam" id="PF02687"/>
    </source>
</evidence>
<keyword evidence="2" id="KW-1003">Cell membrane</keyword>
<keyword evidence="3 6" id="KW-0812">Transmembrane</keyword>
<dbReference type="PANTHER" id="PTHR30572">
    <property type="entry name" value="MEMBRANE COMPONENT OF TRANSPORTER-RELATED"/>
    <property type="match status" value="1"/>
</dbReference>
<dbReference type="InterPro" id="IPR050250">
    <property type="entry name" value="Macrolide_Exporter_MacB"/>
</dbReference>
<dbReference type="PANTHER" id="PTHR30572:SF9">
    <property type="entry name" value="ABC TRANSPORTER PERMEASE PROTEIN"/>
    <property type="match status" value="1"/>
</dbReference>
<feature type="transmembrane region" description="Helical" evidence="6">
    <location>
        <begin position="352"/>
        <end position="377"/>
    </location>
</feature>
<evidence type="ECO:0000256" key="3">
    <source>
        <dbReference type="ARBA" id="ARBA00022692"/>
    </source>
</evidence>
<reference evidence="8 9" key="1">
    <citation type="submission" date="2016-09" db="EMBL/GenBank/DDBJ databases">
        <title>Genomic analysis reveals versatility of anaerobic energy metabolism of Geosporobacter ferrireducens IRF9 of phylum Firmicutes.</title>
        <authorList>
            <person name="Kim S.-J."/>
        </authorList>
    </citation>
    <scope>NUCLEOTIDE SEQUENCE [LARGE SCALE GENOMIC DNA]</scope>
    <source>
        <strain evidence="8 9">IRF9</strain>
    </source>
</reference>
<comment type="subcellular location">
    <subcellularLocation>
        <location evidence="1">Cell membrane</location>
        <topology evidence="1">Multi-pass membrane protein</topology>
    </subcellularLocation>
</comment>
<feature type="domain" description="ABC3 transporter permease C-terminal" evidence="7">
    <location>
        <begin position="310"/>
        <end position="462"/>
    </location>
</feature>
<dbReference type="OrthoDB" id="9812886at2"/>
<evidence type="ECO:0000313" key="9">
    <source>
        <dbReference type="Proteomes" id="UP000095743"/>
    </source>
</evidence>
<dbReference type="Proteomes" id="UP000095743">
    <property type="component" value="Chromosome"/>
</dbReference>
<evidence type="ECO:0000256" key="4">
    <source>
        <dbReference type="ARBA" id="ARBA00022989"/>
    </source>
</evidence>
<feature type="transmembrane region" description="Helical" evidence="6">
    <location>
        <begin position="19"/>
        <end position="38"/>
    </location>
</feature>
<evidence type="ECO:0000256" key="1">
    <source>
        <dbReference type="ARBA" id="ARBA00004651"/>
    </source>
</evidence>
<feature type="transmembrane region" description="Helical" evidence="6">
    <location>
        <begin position="434"/>
        <end position="457"/>
    </location>
</feature>
<evidence type="ECO:0000256" key="5">
    <source>
        <dbReference type="ARBA" id="ARBA00023136"/>
    </source>
</evidence>
<name>A0A1D8GNG8_9FIRM</name>
<dbReference type="GO" id="GO:0022857">
    <property type="term" value="F:transmembrane transporter activity"/>
    <property type="evidence" value="ECO:0007669"/>
    <property type="project" value="TreeGrafter"/>
</dbReference>
<dbReference type="KEGG" id="gfe:Gferi_24570"/>
<dbReference type="EMBL" id="CP017269">
    <property type="protein sequence ID" value="AOT72443.1"/>
    <property type="molecule type" value="Genomic_DNA"/>
</dbReference>
<keyword evidence="9" id="KW-1185">Reference proteome</keyword>
<dbReference type="GO" id="GO:0005886">
    <property type="term" value="C:plasma membrane"/>
    <property type="evidence" value="ECO:0007669"/>
    <property type="project" value="UniProtKB-SubCell"/>
</dbReference>